<dbReference type="KEGG" id="luo:HHL09_08660"/>
<dbReference type="Pfam" id="PF16200">
    <property type="entry name" value="Band_7_C"/>
    <property type="match status" value="1"/>
</dbReference>
<dbReference type="InterPro" id="IPR032435">
    <property type="entry name" value="STML2-like_C"/>
</dbReference>
<accession>A0A858RIH6</accession>
<feature type="transmembrane region" description="Helical" evidence="3">
    <location>
        <begin position="15"/>
        <end position="34"/>
    </location>
</feature>
<gene>
    <name evidence="5" type="ORF">HHL09_08660</name>
</gene>
<dbReference type="InterPro" id="IPR036013">
    <property type="entry name" value="Band_7/SPFH_dom_sf"/>
</dbReference>
<evidence type="ECO:0000313" key="6">
    <source>
        <dbReference type="Proteomes" id="UP000501812"/>
    </source>
</evidence>
<comment type="subcellular location">
    <subcellularLocation>
        <location evidence="1">Membrane</location>
        <topology evidence="1">Single-pass membrane protein</topology>
    </subcellularLocation>
</comment>
<dbReference type="InterPro" id="IPR001107">
    <property type="entry name" value="Band_7"/>
</dbReference>
<keyword evidence="3" id="KW-1133">Transmembrane helix</keyword>
<dbReference type="CDD" id="cd08829">
    <property type="entry name" value="SPFH_paraslipin"/>
    <property type="match status" value="1"/>
</dbReference>
<dbReference type="PRINTS" id="PR00721">
    <property type="entry name" value="STOMATIN"/>
</dbReference>
<dbReference type="FunFam" id="3.30.479.30:FF:000004">
    <property type="entry name" value="Putative membrane protease family, stomatin"/>
    <property type="match status" value="1"/>
</dbReference>
<reference evidence="5 6" key="1">
    <citation type="submission" date="2020-04" db="EMBL/GenBank/DDBJ databases">
        <title>Luteolibacter sp. G-1-1-1 isolated from soil.</title>
        <authorList>
            <person name="Dahal R.H."/>
        </authorList>
    </citation>
    <scope>NUCLEOTIDE SEQUENCE [LARGE SCALE GENOMIC DNA]</scope>
    <source>
        <strain evidence="5 6">G-1-1-1</strain>
    </source>
</reference>
<evidence type="ECO:0000256" key="1">
    <source>
        <dbReference type="ARBA" id="ARBA00004167"/>
    </source>
</evidence>
<evidence type="ECO:0000259" key="4">
    <source>
        <dbReference type="SMART" id="SM00244"/>
    </source>
</evidence>
<dbReference type="RefSeq" id="WP_169454166.1">
    <property type="nucleotide sequence ID" value="NZ_CP051774.1"/>
</dbReference>
<evidence type="ECO:0000313" key="5">
    <source>
        <dbReference type="EMBL" id="QJE95853.1"/>
    </source>
</evidence>
<dbReference type="InterPro" id="IPR001972">
    <property type="entry name" value="Stomatin_HflK_fam"/>
</dbReference>
<dbReference type="AlphaFoldDB" id="A0A858RIH6"/>
<evidence type="ECO:0000256" key="3">
    <source>
        <dbReference type="SAM" id="Phobius"/>
    </source>
</evidence>
<dbReference type="Proteomes" id="UP000501812">
    <property type="component" value="Chromosome"/>
</dbReference>
<dbReference type="SUPFAM" id="SSF117892">
    <property type="entry name" value="Band 7/SPFH domain"/>
    <property type="match status" value="1"/>
</dbReference>
<dbReference type="PANTHER" id="PTHR43327">
    <property type="entry name" value="STOMATIN-LIKE PROTEIN 2, MITOCHONDRIAL"/>
    <property type="match status" value="1"/>
</dbReference>
<dbReference type="Pfam" id="PF01145">
    <property type="entry name" value="Band_7"/>
    <property type="match status" value="1"/>
</dbReference>
<dbReference type="GO" id="GO:0098552">
    <property type="term" value="C:side of membrane"/>
    <property type="evidence" value="ECO:0007669"/>
    <property type="project" value="UniProtKB-ARBA"/>
</dbReference>
<keyword evidence="3" id="KW-0472">Membrane</keyword>
<feature type="domain" description="Band 7" evidence="4">
    <location>
        <begin position="35"/>
        <end position="193"/>
    </location>
</feature>
<dbReference type="SMART" id="SM00244">
    <property type="entry name" value="PHB"/>
    <property type="match status" value="1"/>
</dbReference>
<name>A0A858RIH6_9BACT</name>
<evidence type="ECO:0000256" key="2">
    <source>
        <dbReference type="ARBA" id="ARBA00008164"/>
    </source>
</evidence>
<sequence>MNIPLPHSVLAATSGNFGTILVIFLVVLLVVALIKTARIVPQRQAYIVERLGKYHKTLEAGFHITVPFIDRIAYKHSLKEVAMDVPPQFCITKDNIAIEIDGLLYMQVLDPKLASYGIDNYYFAASQLAQTTLRSEIGKLELDKTFEERDTINAEVIAALDKASEPWGLKITRYEIANIKPPQSVSDALEKQMRAERERRAQIALSEGQREAQINVAEGQKQEVIKQSEAKKQSQINEAEGKAREIELLANATAEGIIRIAQAIQQEGGKDAVNLRIAEQYVTQFGNLAKQTNTMILPQNLSDIGGTVAALAKILDTAKQNPASSIIPPPLGR</sequence>
<comment type="similarity">
    <text evidence="2">Belongs to the band 7/mec-2 family.</text>
</comment>
<dbReference type="PANTHER" id="PTHR43327:SF10">
    <property type="entry name" value="STOMATIN-LIKE PROTEIN 2, MITOCHONDRIAL"/>
    <property type="match status" value="1"/>
</dbReference>
<organism evidence="5 6">
    <name type="scientific">Luteolibacter luteus</name>
    <dbReference type="NCBI Taxonomy" id="2728835"/>
    <lineage>
        <taxon>Bacteria</taxon>
        <taxon>Pseudomonadati</taxon>
        <taxon>Verrucomicrobiota</taxon>
        <taxon>Verrucomicrobiia</taxon>
        <taxon>Verrucomicrobiales</taxon>
        <taxon>Verrucomicrobiaceae</taxon>
        <taxon>Luteolibacter</taxon>
    </lineage>
</organism>
<dbReference type="Gene3D" id="3.30.479.30">
    <property type="entry name" value="Band 7 domain"/>
    <property type="match status" value="1"/>
</dbReference>
<dbReference type="EMBL" id="CP051774">
    <property type="protein sequence ID" value="QJE95853.1"/>
    <property type="molecule type" value="Genomic_DNA"/>
</dbReference>
<protein>
    <submittedName>
        <fullName evidence="5">Paraslipin</fullName>
    </submittedName>
</protein>
<keyword evidence="3" id="KW-0812">Transmembrane</keyword>
<dbReference type="GO" id="GO:0005886">
    <property type="term" value="C:plasma membrane"/>
    <property type="evidence" value="ECO:0007669"/>
    <property type="project" value="UniProtKB-ARBA"/>
</dbReference>
<dbReference type="InterPro" id="IPR050710">
    <property type="entry name" value="Band7/mec-2_domain"/>
</dbReference>
<proteinExistence type="inferred from homology"/>
<keyword evidence="6" id="KW-1185">Reference proteome</keyword>